<accession>A0A8J3THX3</accession>
<evidence type="ECO:0000313" key="2">
    <source>
        <dbReference type="EMBL" id="GII26072.1"/>
    </source>
</evidence>
<dbReference type="Pfam" id="PF11662">
    <property type="entry name" value="DUF3263"/>
    <property type="match status" value="1"/>
</dbReference>
<sequence length="116" mass="13063">MRLATRLRVAPAMATGDGMEPADNTQPADPAPDSVEPPHSPSDAPPADLTDGERELLDFEKQWWRRPGAKEQAIRDRFDLSPTRYYQVLNALLDRPAALAHDPVLVNRLRRLRADR</sequence>
<evidence type="ECO:0000256" key="1">
    <source>
        <dbReference type="SAM" id="MobiDB-lite"/>
    </source>
</evidence>
<evidence type="ECO:0008006" key="4">
    <source>
        <dbReference type="Google" id="ProtNLM"/>
    </source>
</evidence>
<protein>
    <recommendedName>
        <fullName evidence="4">DUF3263 domain-containing protein</fullName>
    </recommendedName>
</protein>
<reference evidence="2" key="1">
    <citation type="submission" date="2021-01" db="EMBL/GenBank/DDBJ databases">
        <title>Whole genome shotgun sequence of Planosporangium mesophilum NBRC 109066.</title>
        <authorList>
            <person name="Komaki H."/>
            <person name="Tamura T."/>
        </authorList>
    </citation>
    <scope>NUCLEOTIDE SEQUENCE</scope>
    <source>
        <strain evidence="2">NBRC 109066</strain>
    </source>
</reference>
<dbReference type="AlphaFoldDB" id="A0A8J3THX3"/>
<dbReference type="EMBL" id="BOON01000065">
    <property type="protein sequence ID" value="GII26072.1"/>
    <property type="molecule type" value="Genomic_DNA"/>
</dbReference>
<dbReference type="InterPro" id="IPR021678">
    <property type="entry name" value="DUF3263"/>
</dbReference>
<dbReference type="RefSeq" id="WP_373315542.1">
    <property type="nucleotide sequence ID" value="NZ_BOON01000065.1"/>
</dbReference>
<keyword evidence="3" id="KW-1185">Reference proteome</keyword>
<dbReference type="Proteomes" id="UP000599074">
    <property type="component" value="Unassembled WGS sequence"/>
</dbReference>
<proteinExistence type="predicted"/>
<gene>
    <name evidence="2" type="ORF">Pme01_56690</name>
</gene>
<feature type="region of interest" description="Disordered" evidence="1">
    <location>
        <begin position="1"/>
        <end position="50"/>
    </location>
</feature>
<comment type="caution">
    <text evidence="2">The sequence shown here is derived from an EMBL/GenBank/DDBJ whole genome shotgun (WGS) entry which is preliminary data.</text>
</comment>
<name>A0A8J3THX3_9ACTN</name>
<organism evidence="2 3">
    <name type="scientific">Planosporangium mesophilum</name>
    <dbReference type="NCBI Taxonomy" id="689768"/>
    <lineage>
        <taxon>Bacteria</taxon>
        <taxon>Bacillati</taxon>
        <taxon>Actinomycetota</taxon>
        <taxon>Actinomycetes</taxon>
        <taxon>Micromonosporales</taxon>
        <taxon>Micromonosporaceae</taxon>
        <taxon>Planosporangium</taxon>
    </lineage>
</organism>
<evidence type="ECO:0000313" key="3">
    <source>
        <dbReference type="Proteomes" id="UP000599074"/>
    </source>
</evidence>